<evidence type="ECO:0000313" key="2">
    <source>
        <dbReference type="Proteomes" id="UP000481454"/>
    </source>
</evidence>
<evidence type="ECO:0000313" key="1">
    <source>
        <dbReference type="EMBL" id="NGU31071.1"/>
    </source>
</evidence>
<organism evidence="1 2">
    <name type="scientific">Clostridium perfringens</name>
    <dbReference type="NCBI Taxonomy" id="1502"/>
    <lineage>
        <taxon>Bacteria</taxon>
        <taxon>Bacillati</taxon>
        <taxon>Bacillota</taxon>
        <taxon>Clostridia</taxon>
        <taxon>Eubacteriales</taxon>
        <taxon>Clostridiaceae</taxon>
        <taxon>Clostridium</taxon>
    </lineage>
</organism>
<comment type="caution">
    <text evidence="1">The sequence shown here is derived from an EMBL/GenBank/DDBJ whole genome shotgun (WGS) entry which is preliminary data.</text>
</comment>
<dbReference type="Proteomes" id="UP000481454">
    <property type="component" value="Unassembled WGS sequence"/>
</dbReference>
<name>A0AAP7BWJ8_CLOPF</name>
<protein>
    <submittedName>
        <fullName evidence="1">Uncharacterized protein</fullName>
    </submittedName>
</protein>
<dbReference type="RefSeq" id="WP_164801003.1">
    <property type="nucleotide sequence ID" value="NZ_JAALLZ010000006.1"/>
</dbReference>
<dbReference type="EMBL" id="JAALLZ010000006">
    <property type="protein sequence ID" value="NGU31071.1"/>
    <property type="molecule type" value="Genomic_DNA"/>
</dbReference>
<dbReference type="AlphaFoldDB" id="A0AAP7BWJ8"/>
<sequence length="75" mass="8706">MLKLRITFVDNESGNKELQKALSKINNDFEIINKTDIYKGRNGSKYSNIYLDVENKNTKKITKKDIKDLIKNADL</sequence>
<accession>A0AAP7BWJ8</accession>
<gene>
    <name evidence="1" type="ORF">G6Z34_13350</name>
</gene>
<proteinExistence type="predicted"/>
<reference evidence="1 2" key="1">
    <citation type="submission" date="2020-02" db="EMBL/GenBank/DDBJ databases">
        <title>Genomic Insights into the Phylogeny and Genetic Plasticity of the Human and Animal Enteric Pathogen Clostridium perfringens.</title>
        <authorList>
            <person name="Feng Y."/>
            <person name="Hu Y."/>
        </authorList>
    </citation>
    <scope>NUCLEOTIDE SEQUENCE [LARGE SCALE GENOMIC DNA]</scope>
    <source>
        <strain evidence="1 2">CP-40</strain>
    </source>
</reference>